<reference evidence="8" key="1">
    <citation type="submission" date="2015-03" db="EMBL/GenBank/DDBJ databases">
        <authorList>
            <person name="Nijsse Bart"/>
        </authorList>
    </citation>
    <scope>NUCLEOTIDE SEQUENCE [LARGE SCALE GENOMIC DNA]</scope>
</reference>
<evidence type="ECO:0000256" key="2">
    <source>
        <dbReference type="ARBA" id="ARBA00022475"/>
    </source>
</evidence>
<feature type="transmembrane region" description="Helical" evidence="6">
    <location>
        <begin position="437"/>
        <end position="458"/>
    </location>
</feature>
<keyword evidence="4 6" id="KW-1133">Transmembrane helix</keyword>
<dbReference type="AlphaFoldDB" id="A0A0U1L4U9"/>
<dbReference type="Proteomes" id="UP000049855">
    <property type="component" value="Unassembled WGS sequence"/>
</dbReference>
<dbReference type="Pfam" id="PF01943">
    <property type="entry name" value="Polysacc_synt"/>
    <property type="match status" value="1"/>
</dbReference>
<keyword evidence="2" id="KW-1003">Cell membrane</keyword>
<dbReference type="PANTHER" id="PTHR30250:SF26">
    <property type="entry name" value="PSMA PROTEIN"/>
    <property type="match status" value="1"/>
</dbReference>
<evidence type="ECO:0000256" key="4">
    <source>
        <dbReference type="ARBA" id="ARBA00022989"/>
    </source>
</evidence>
<accession>A0A0U1L4U9</accession>
<dbReference type="CDD" id="cd12082">
    <property type="entry name" value="MATE_like"/>
    <property type="match status" value="1"/>
</dbReference>
<feature type="transmembrane region" description="Helical" evidence="6">
    <location>
        <begin position="124"/>
        <end position="145"/>
    </location>
</feature>
<dbReference type="EMBL" id="CTRP01000015">
    <property type="protein sequence ID" value="CQR74718.1"/>
    <property type="molecule type" value="Genomic_DNA"/>
</dbReference>
<feature type="transmembrane region" description="Helical" evidence="6">
    <location>
        <begin position="312"/>
        <end position="334"/>
    </location>
</feature>
<protein>
    <recommendedName>
        <fullName evidence="9">Membrane protein involved in the export of O-antigen, teichoic acid lipoteichoic acids</fullName>
    </recommendedName>
</protein>
<evidence type="ECO:0000313" key="7">
    <source>
        <dbReference type="EMBL" id="CQR74718.1"/>
    </source>
</evidence>
<evidence type="ECO:0000256" key="6">
    <source>
        <dbReference type="SAM" id="Phobius"/>
    </source>
</evidence>
<feature type="transmembrane region" description="Helical" evidence="6">
    <location>
        <begin position="51"/>
        <end position="71"/>
    </location>
</feature>
<feature type="transmembrane region" description="Helical" evidence="6">
    <location>
        <begin position="464"/>
        <end position="486"/>
    </location>
</feature>
<dbReference type="InterPro" id="IPR002797">
    <property type="entry name" value="Polysacc_synth"/>
</dbReference>
<feature type="transmembrane region" description="Helical" evidence="6">
    <location>
        <begin position="183"/>
        <end position="203"/>
    </location>
</feature>
<proteinExistence type="predicted"/>
<keyword evidence="5 6" id="KW-0472">Membrane</keyword>
<keyword evidence="3 6" id="KW-0812">Transmembrane</keyword>
<evidence type="ECO:0000256" key="1">
    <source>
        <dbReference type="ARBA" id="ARBA00004651"/>
    </source>
</evidence>
<dbReference type="PANTHER" id="PTHR30250">
    <property type="entry name" value="PST FAMILY PREDICTED COLANIC ACID TRANSPORTER"/>
    <property type="match status" value="1"/>
</dbReference>
<name>A0A0U1L4U9_9FIRM</name>
<feature type="transmembrane region" description="Helical" evidence="6">
    <location>
        <begin position="223"/>
        <end position="250"/>
    </location>
</feature>
<feature type="transmembrane region" description="Helical" evidence="6">
    <location>
        <begin position="340"/>
        <end position="363"/>
    </location>
</feature>
<comment type="subcellular location">
    <subcellularLocation>
        <location evidence="1">Cell membrane</location>
        <topology evidence="1">Multi-pass membrane protein</topology>
    </subcellularLocation>
</comment>
<evidence type="ECO:0000256" key="5">
    <source>
        <dbReference type="ARBA" id="ARBA00023136"/>
    </source>
</evidence>
<keyword evidence="8" id="KW-1185">Reference proteome</keyword>
<feature type="transmembrane region" description="Helical" evidence="6">
    <location>
        <begin position="83"/>
        <end position="108"/>
    </location>
</feature>
<dbReference type="GO" id="GO:0005886">
    <property type="term" value="C:plasma membrane"/>
    <property type="evidence" value="ECO:0007669"/>
    <property type="project" value="UniProtKB-SubCell"/>
</dbReference>
<sequence>MGFQFCSNLITNFISLLLSAFIAIWITPLIINKLGAEAYGFIPLTQNLIGFFSVITIALSSVIGRFVTISVKQDKFEDAKEYINTYLYSSLAFSGGLIVPLILVSFFIDKIIEVPDYLIMDVRLALIISSLLFLIAFVGSIFAVGPFCANRLDVNSGINVINIIARTLLTVGLLSLFPPKIWYVNLASLISGIIAFLLSISFFKKFFPWLKVNIDFFVKPKLYELITAGAWSSINQIGIILFLQVDLIVANLMVGPKGAGIYAAIMQLPILLRLIAGNVASVFSPLIISFYAQNDMKKLVEYTNRAVKINGLILSLPLGLVCGMSESFLSVWLGSNFGEYKWLLLAMSVHLVISLTFMPLYYIPTAVNKLRLPALVTVVLGLVNFLLAFVLTGPGKLGLYGIVLAGAIVLTIKNSLFTPLYSAFITNQPFYTYYSNIIQPLIGAVITVILGLIVQLVIPATNWKFLSIDLVIVSIIYLFLTLVFFVNSEERKMMMKYLVGYYQAGRKIWK</sequence>
<gene>
    <name evidence="7" type="ORF">SpAn4DRAFT_4075</name>
</gene>
<evidence type="ECO:0008006" key="9">
    <source>
        <dbReference type="Google" id="ProtNLM"/>
    </source>
</evidence>
<feature type="transmembrane region" description="Helical" evidence="6">
    <location>
        <begin position="397"/>
        <end position="416"/>
    </location>
</feature>
<feature type="transmembrane region" description="Helical" evidence="6">
    <location>
        <begin position="157"/>
        <end position="177"/>
    </location>
</feature>
<dbReference type="InterPro" id="IPR050833">
    <property type="entry name" value="Poly_Biosynth_Transport"/>
</dbReference>
<dbReference type="RefSeq" id="WP_021166544.1">
    <property type="nucleotide sequence ID" value="NZ_CTRP01000015.1"/>
</dbReference>
<organism evidence="7 8">
    <name type="scientific">Sporomusa ovata</name>
    <dbReference type="NCBI Taxonomy" id="2378"/>
    <lineage>
        <taxon>Bacteria</taxon>
        <taxon>Bacillati</taxon>
        <taxon>Bacillota</taxon>
        <taxon>Negativicutes</taxon>
        <taxon>Selenomonadales</taxon>
        <taxon>Sporomusaceae</taxon>
        <taxon>Sporomusa</taxon>
    </lineage>
</organism>
<evidence type="ECO:0000313" key="8">
    <source>
        <dbReference type="Proteomes" id="UP000049855"/>
    </source>
</evidence>
<feature type="transmembrane region" description="Helical" evidence="6">
    <location>
        <begin position="270"/>
        <end position="292"/>
    </location>
</feature>
<evidence type="ECO:0000256" key="3">
    <source>
        <dbReference type="ARBA" id="ARBA00022692"/>
    </source>
</evidence>
<feature type="transmembrane region" description="Helical" evidence="6">
    <location>
        <begin position="12"/>
        <end position="31"/>
    </location>
</feature>
<feature type="transmembrane region" description="Helical" evidence="6">
    <location>
        <begin position="370"/>
        <end position="391"/>
    </location>
</feature>